<dbReference type="AlphaFoldDB" id="A0A6N7F129"/>
<dbReference type="InterPro" id="IPR029117">
    <property type="entry name" value="Ntox17"/>
</dbReference>
<dbReference type="EMBL" id="WHNW01000007">
    <property type="protein sequence ID" value="MPV86498.1"/>
    <property type="molecule type" value="Genomic_DNA"/>
</dbReference>
<sequence length="36" mass="4093">MNPLARGPNNGFIDRFGNEWVRGPSRTKGQAFEWDA</sequence>
<gene>
    <name evidence="2" type="ORF">GCU85_07105</name>
</gene>
<keyword evidence="3" id="KW-1185">Reference proteome</keyword>
<comment type="caution">
    <text evidence="2">The sequence shown here is derived from an EMBL/GenBank/DDBJ whole genome shotgun (WGS) entry which is preliminary data.</text>
</comment>
<dbReference type="InParanoid" id="A0A6N7F129"/>
<evidence type="ECO:0000313" key="3">
    <source>
        <dbReference type="Proteomes" id="UP000471298"/>
    </source>
</evidence>
<accession>A0A6N7F129</accession>
<protein>
    <recommendedName>
        <fullName evidence="1">Novel toxin 17 domain-containing protein</fullName>
    </recommendedName>
</protein>
<feature type="domain" description="Novel toxin 17" evidence="1">
    <location>
        <begin position="2"/>
        <end position="35"/>
    </location>
</feature>
<proteinExistence type="predicted"/>
<evidence type="ECO:0000313" key="2">
    <source>
        <dbReference type="EMBL" id="MPV86498.1"/>
    </source>
</evidence>
<reference evidence="2 3" key="1">
    <citation type="submission" date="2019-10" db="EMBL/GenBank/DDBJ databases">
        <title>Cardiobacteriales fam. a chemoheterotrophic member of the order Cardiobacteriales, and proposal of Cardiobacteriales fam. nov.</title>
        <authorList>
            <person name="Wang C."/>
        </authorList>
    </citation>
    <scope>NUCLEOTIDE SEQUENCE [LARGE SCALE GENOMIC DNA]</scope>
    <source>
        <strain evidence="2 3">ML27</strain>
    </source>
</reference>
<evidence type="ECO:0000259" key="1">
    <source>
        <dbReference type="Pfam" id="PF15524"/>
    </source>
</evidence>
<organism evidence="2 3">
    <name type="scientific">Ostreibacterium oceani</name>
    <dbReference type="NCBI Taxonomy" id="2654998"/>
    <lineage>
        <taxon>Bacteria</taxon>
        <taxon>Pseudomonadati</taxon>
        <taxon>Pseudomonadota</taxon>
        <taxon>Gammaproteobacteria</taxon>
        <taxon>Cardiobacteriales</taxon>
        <taxon>Ostreibacteriaceae</taxon>
        <taxon>Ostreibacterium</taxon>
    </lineage>
</organism>
<dbReference type="Proteomes" id="UP000471298">
    <property type="component" value="Unassembled WGS sequence"/>
</dbReference>
<name>A0A6N7F129_9GAMM</name>
<dbReference type="Pfam" id="PF15524">
    <property type="entry name" value="Ntox17"/>
    <property type="match status" value="1"/>
</dbReference>